<proteinExistence type="inferred from homology"/>
<dbReference type="Gene3D" id="2.30.310.10">
    <property type="entry name" value="ibrinogen binding protein from staphylococcus aureus domain"/>
    <property type="match status" value="1"/>
</dbReference>
<dbReference type="SMART" id="SM00343">
    <property type="entry name" value="ZnF_C2HC"/>
    <property type="match status" value="1"/>
</dbReference>
<dbReference type="PANTHER" id="PTHR15239:SF6">
    <property type="entry name" value="RIBOSOME QUALITY CONTROL COMPLEX SUBUNIT NEMF"/>
    <property type="match status" value="1"/>
</dbReference>
<feature type="compositionally biased region" description="Basic and acidic residues" evidence="6">
    <location>
        <begin position="860"/>
        <end position="876"/>
    </location>
</feature>
<dbReference type="STRING" id="4540.A0A3L6T178"/>
<dbReference type="GO" id="GO:0008270">
    <property type="term" value="F:zinc ion binding"/>
    <property type="evidence" value="ECO:0007669"/>
    <property type="project" value="UniProtKB-KW"/>
</dbReference>
<dbReference type="Gene3D" id="4.10.60.10">
    <property type="entry name" value="Zinc finger, CCHC-type"/>
    <property type="match status" value="1"/>
</dbReference>
<feature type="compositionally biased region" description="Basic and acidic residues" evidence="6">
    <location>
        <begin position="1050"/>
        <end position="1073"/>
    </location>
</feature>
<evidence type="ECO:0000256" key="4">
    <source>
        <dbReference type="ARBA" id="ARBA00023054"/>
    </source>
</evidence>
<evidence type="ECO:0000256" key="6">
    <source>
        <dbReference type="SAM" id="MobiDB-lite"/>
    </source>
</evidence>
<keyword evidence="3" id="KW-0963">Cytoplasm</keyword>
<keyword evidence="9" id="KW-1185">Reference proteome</keyword>
<dbReference type="Pfam" id="PF05833">
    <property type="entry name" value="NFACT_N"/>
    <property type="match status" value="1"/>
</dbReference>
<feature type="compositionally biased region" description="Low complexity" evidence="6">
    <location>
        <begin position="830"/>
        <end position="854"/>
    </location>
</feature>
<dbReference type="GO" id="GO:1990116">
    <property type="term" value="P:ribosome-associated ubiquitin-dependent protein catabolic process"/>
    <property type="evidence" value="ECO:0007669"/>
    <property type="project" value="TreeGrafter"/>
</dbReference>
<evidence type="ECO:0000256" key="2">
    <source>
        <dbReference type="ARBA" id="ARBA00008318"/>
    </source>
</evidence>
<dbReference type="InterPro" id="IPR036875">
    <property type="entry name" value="Znf_CCHC_sf"/>
</dbReference>
<dbReference type="GO" id="GO:0000049">
    <property type="term" value="F:tRNA binding"/>
    <property type="evidence" value="ECO:0007669"/>
    <property type="project" value="TreeGrafter"/>
</dbReference>
<feature type="compositionally biased region" description="Basic and acidic residues" evidence="6">
    <location>
        <begin position="754"/>
        <end position="766"/>
    </location>
</feature>
<dbReference type="GO" id="GO:1990112">
    <property type="term" value="C:RQC complex"/>
    <property type="evidence" value="ECO:0007669"/>
    <property type="project" value="TreeGrafter"/>
</dbReference>
<feature type="compositionally biased region" description="Basic residues" evidence="6">
    <location>
        <begin position="967"/>
        <end position="977"/>
    </location>
</feature>
<dbReference type="SUPFAM" id="SSF57756">
    <property type="entry name" value="Retrovirus zinc finger-like domains"/>
    <property type="match status" value="1"/>
</dbReference>
<feature type="region of interest" description="Disordered" evidence="6">
    <location>
        <begin position="1050"/>
        <end position="1090"/>
    </location>
</feature>
<dbReference type="GO" id="GO:0072344">
    <property type="term" value="P:rescue of stalled ribosome"/>
    <property type="evidence" value="ECO:0007669"/>
    <property type="project" value="TreeGrafter"/>
</dbReference>
<evidence type="ECO:0000313" key="9">
    <source>
        <dbReference type="Proteomes" id="UP000275267"/>
    </source>
</evidence>
<keyword evidence="4" id="KW-0175">Coiled coil</keyword>
<comment type="subcellular location">
    <subcellularLocation>
        <location evidence="1">Cytoplasm</location>
    </subcellularLocation>
</comment>
<protein>
    <submittedName>
        <fullName evidence="8">Nuclear export mediator factor Nemf</fullName>
    </submittedName>
</protein>
<dbReference type="Pfam" id="PF05670">
    <property type="entry name" value="NFACT-R_1"/>
    <property type="match status" value="1"/>
</dbReference>
<feature type="compositionally biased region" description="Polar residues" evidence="6">
    <location>
        <begin position="924"/>
        <end position="961"/>
    </location>
</feature>
<feature type="region of interest" description="Disordered" evidence="6">
    <location>
        <begin position="732"/>
        <end position="987"/>
    </location>
</feature>
<evidence type="ECO:0000259" key="7">
    <source>
        <dbReference type="PROSITE" id="PS50158"/>
    </source>
</evidence>
<evidence type="ECO:0000313" key="8">
    <source>
        <dbReference type="EMBL" id="RLN29721.1"/>
    </source>
</evidence>
<sequence>MVKARMTTSDVAAEVKCLRRLIGMRLANVYDITPKTYLFKLMNSSGITESGESERVLLLMESGVRFHTTQYVRDKSTTPSGFTLKLRKHIRNKRLEDVRMLGYDRIILFQFGLGSNAYFIILELYAQGNILLTDSEYTVMTLLRSHRDDNKGLAIMSRHRYPVEACRVFERTDFAKLKDTLTMSDNVDNNEPLEITSGSTDAQEPSQSTNDGVSVTEISEKPLSRKEKRAAAKAKHLGSDAKANNGVQSNKATLKTILGEALAYGPALAEHIILDARLVPSTKVGKDPGGTIDDNTIQALMESITRFEDWLVDVISGQRIPEGFILMQNKMTAKKNLTPSEGESTKQKIYDDYCPILLNQFKSREYDEFATFDAALDEFYSKIESQKVNQQQKAKEESAAQRLNKIKLDQENRVHTLRKEVDHCVKMAELIEYNLEDVDAAILAVRVSLANEMSWEALSRMIKEERKAGNPVAGLIDKLNFERNCITLLLSNNLDDMDDDEKTAPVEKVEVDISLSAHANARRWYEMKKKQESKQEKTVTAHEKAFKAAEKKTRLQLAQEKTVAAITHMRKVHWFEKFNWFISSENYLIISGRDAQQNELIVKRYMSKGDLYVHAELHGASSTIIKNHKPDTPIPPLTLNQAGCFTVCHSKAWDSKIVTSAWWVYPHQVSKTAPTGEYLTVGSFMIRGKKNFLPPHPLVMGFGILFRLDESSLAAHLNERRVRGEDEALQEIEAESRKKQSNPQSDDEIASENGSDKETHEDESSRENTNIDQTNNLGLSDLSTDIGTVNSPEPLAETQVVENLDNGNSSVKEETVDASVSSQLDDLLDKTLGLGPTKVSGKSSLVRSIPSSLSEDNDDLEVKKPAVRDKPYISKAERRKLKKGQSTGETATDSQNGEAVETPGASQQEKAKANTKAVSYVSEPGTSQQGKGKANTKATGSKVSQPGSSQQEKAKGSTQAANPKVSRGQKGKLKKIKEKYAEQDEEEREIRMALLAQVLTFPSFLKSSGKPLRKDKPAQDEEITAKESKPSAGEDDSSKICYKCKKAGHLSRDCPESTSEADRNDVGISRSRDGMGASTAPAGGNSAMDEDDVQEIGDEEKEKLIDLDYLTGNPLPSDILLYAVPVCAPYNALQTYKYRVKITPGTAKKGKAAKTAMSLFLHIPDATNREKELMKACTDPELVAAIVGNSKITAPGLTQLKQKQKQKGKKAAKQN</sequence>
<reference evidence="9" key="1">
    <citation type="journal article" date="2019" name="Nat. Commun.">
        <title>The genome of broomcorn millet.</title>
        <authorList>
            <person name="Zou C."/>
            <person name="Miki D."/>
            <person name="Li D."/>
            <person name="Tang Q."/>
            <person name="Xiao L."/>
            <person name="Rajput S."/>
            <person name="Deng P."/>
            <person name="Jia W."/>
            <person name="Huang R."/>
            <person name="Zhang M."/>
            <person name="Sun Y."/>
            <person name="Hu J."/>
            <person name="Fu X."/>
            <person name="Schnable P.S."/>
            <person name="Li F."/>
            <person name="Zhang H."/>
            <person name="Feng B."/>
            <person name="Zhu X."/>
            <person name="Liu R."/>
            <person name="Schnable J.C."/>
            <person name="Zhu J.-K."/>
            <person name="Zhang H."/>
        </authorList>
    </citation>
    <scope>NUCLEOTIDE SEQUENCE [LARGE SCALE GENOMIC DNA]</scope>
</reference>
<keyword evidence="5" id="KW-0863">Zinc-finger</keyword>
<dbReference type="InterPro" id="IPR021846">
    <property type="entry name" value="NFACT-C"/>
</dbReference>
<comment type="similarity">
    <text evidence="2">Belongs to the NEMF family.</text>
</comment>
<dbReference type="Pfam" id="PF00098">
    <property type="entry name" value="zf-CCHC"/>
    <property type="match status" value="1"/>
</dbReference>
<dbReference type="GO" id="GO:0005737">
    <property type="term" value="C:cytoplasm"/>
    <property type="evidence" value="ECO:0007669"/>
    <property type="project" value="UniProtKB-SubCell"/>
</dbReference>
<accession>A0A3L6T178</accession>
<feature type="compositionally biased region" description="Polar residues" evidence="6">
    <location>
        <begin position="884"/>
        <end position="897"/>
    </location>
</feature>
<keyword evidence="5" id="KW-0862">Zinc</keyword>
<dbReference type="GO" id="GO:0043023">
    <property type="term" value="F:ribosomal large subunit binding"/>
    <property type="evidence" value="ECO:0007669"/>
    <property type="project" value="TreeGrafter"/>
</dbReference>
<dbReference type="PANTHER" id="PTHR15239">
    <property type="entry name" value="NUCLEAR EXPORT MEDIATOR FACTOR NEMF"/>
    <property type="match status" value="1"/>
</dbReference>
<feature type="region of interest" description="Disordered" evidence="6">
    <location>
        <begin position="1004"/>
        <end position="1038"/>
    </location>
</feature>
<comment type="caution">
    <text evidence="8">The sequence shown here is derived from an EMBL/GenBank/DDBJ whole genome shotgun (WGS) entry which is preliminary data.</text>
</comment>
<dbReference type="InterPro" id="IPR001878">
    <property type="entry name" value="Znf_CCHC"/>
</dbReference>
<dbReference type="AlphaFoldDB" id="A0A3L6T178"/>
<feature type="compositionally biased region" description="Polar residues" evidence="6">
    <location>
        <begin position="196"/>
        <end position="217"/>
    </location>
</feature>
<evidence type="ECO:0000256" key="1">
    <source>
        <dbReference type="ARBA" id="ARBA00004496"/>
    </source>
</evidence>
<dbReference type="Proteomes" id="UP000275267">
    <property type="component" value="Unassembled WGS sequence"/>
</dbReference>
<evidence type="ECO:0000256" key="3">
    <source>
        <dbReference type="ARBA" id="ARBA00022490"/>
    </source>
</evidence>
<feature type="compositionally biased region" description="Basic and acidic residues" evidence="6">
    <location>
        <begin position="1012"/>
        <end position="1029"/>
    </location>
</feature>
<feature type="compositionally biased region" description="Basic residues" evidence="6">
    <location>
        <begin position="226"/>
        <end position="236"/>
    </location>
</feature>
<name>A0A3L6T178_PANMI</name>
<dbReference type="EMBL" id="PQIB02000003">
    <property type="protein sequence ID" value="RLN29721.1"/>
    <property type="molecule type" value="Genomic_DNA"/>
</dbReference>
<organism evidence="8 9">
    <name type="scientific">Panicum miliaceum</name>
    <name type="common">Proso millet</name>
    <name type="synonym">Broomcorn millet</name>
    <dbReference type="NCBI Taxonomy" id="4540"/>
    <lineage>
        <taxon>Eukaryota</taxon>
        <taxon>Viridiplantae</taxon>
        <taxon>Streptophyta</taxon>
        <taxon>Embryophyta</taxon>
        <taxon>Tracheophyta</taxon>
        <taxon>Spermatophyta</taxon>
        <taxon>Magnoliopsida</taxon>
        <taxon>Liliopsida</taxon>
        <taxon>Poales</taxon>
        <taxon>Poaceae</taxon>
        <taxon>PACMAD clade</taxon>
        <taxon>Panicoideae</taxon>
        <taxon>Panicodae</taxon>
        <taxon>Paniceae</taxon>
        <taxon>Panicinae</taxon>
        <taxon>Panicum</taxon>
        <taxon>Panicum sect. Panicum</taxon>
    </lineage>
</organism>
<dbReference type="Pfam" id="PF11923">
    <property type="entry name" value="NFACT-C"/>
    <property type="match status" value="1"/>
</dbReference>
<dbReference type="PROSITE" id="PS50158">
    <property type="entry name" value="ZF_CCHC"/>
    <property type="match status" value="1"/>
</dbReference>
<keyword evidence="5" id="KW-0479">Metal-binding</keyword>
<dbReference type="FunFam" id="4.10.60.10:FF:000054">
    <property type="entry name" value="AGAP008075-PA-like protein"/>
    <property type="match status" value="1"/>
</dbReference>
<feature type="region of interest" description="Disordered" evidence="6">
    <location>
        <begin position="185"/>
        <end position="245"/>
    </location>
</feature>
<feature type="compositionally biased region" description="Polar residues" evidence="6">
    <location>
        <begin position="767"/>
        <end position="791"/>
    </location>
</feature>
<gene>
    <name evidence="8" type="ORF">C2845_PM05G15090</name>
</gene>
<feature type="domain" description="CCHC-type" evidence="7">
    <location>
        <begin position="1041"/>
        <end position="1056"/>
    </location>
</feature>
<dbReference type="InterPro" id="IPR008532">
    <property type="entry name" value="NFACT_RNA-bd"/>
</dbReference>
<dbReference type="OrthoDB" id="207084at2759"/>
<evidence type="ECO:0000256" key="5">
    <source>
        <dbReference type="PROSITE-ProRule" id="PRU00047"/>
    </source>
</evidence>
<dbReference type="InterPro" id="IPR051608">
    <property type="entry name" value="RQC_Subunit_NEMF"/>
</dbReference>
<dbReference type="FunFam" id="2.30.310.10:FF:000002">
    <property type="entry name" value="nuclear export mediator factor Nemf"/>
    <property type="match status" value="1"/>
</dbReference>